<dbReference type="Proteomes" id="UP001309705">
    <property type="component" value="Unassembled WGS sequence"/>
</dbReference>
<dbReference type="GO" id="GO:0005524">
    <property type="term" value="F:ATP binding"/>
    <property type="evidence" value="ECO:0007669"/>
    <property type="project" value="UniProtKB-KW"/>
</dbReference>
<name>A0ABU6JMA1_9GAMM</name>
<dbReference type="SUPFAM" id="SSF90123">
    <property type="entry name" value="ABC transporter transmembrane region"/>
    <property type="match status" value="1"/>
</dbReference>
<dbReference type="PROSITE" id="PS50929">
    <property type="entry name" value="ABC_TM1F"/>
    <property type="match status" value="1"/>
</dbReference>
<sequence length="582" mass="64092">MLNDKDLSTWQTFRRLWPMISPFKTGLIVAAIALVVNAAGDTLMLSLLKPLLDEGFGKTDRSVLVWMPFVVIGLMLMRGASGFVSSYCVSWVSGKVVMAMRRRLFQHIMGMPVTFFDQQSTGTLLSRITYDSEQVAASSSGALITVIREGASIIGLFILMFYYSWQLSLILIVIAPIVSVAIRLVSKRFRNISKNMQDTMGLVTTSAEQMLKGHKEVLIFGGQEVEAQRFNKVSNRMRQQGMKLVSASSISDPIIQLIASLALAFVLYAASFPSVMETLTAGTITVVFSSMIALMRPLKSLTNVNAQFQRGMAACQTLFAILDMEQEKDTGTLELGRAKGDLEFRNVSFAYSGRENLALKNVSLHIPPGKTVALVGRSGSGKSTIANLITRFYDIQSGEILLDGHDLREYTLSSLRSQVALVSQNVHLFNDTIANNIAYACHDRYSREEIERAARMAHAMDFISTMENGLDTMIGENGVLLSGGQRQRIAIARALLRNCPILVLDEATSALDTESERAIQSALDELQKDRTALVIAHRLSTIEKADEILVVEDGRIIERGEHAALLASNGAYAQLHKMQFGE</sequence>
<keyword evidence="15" id="KW-1185">Reference proteome</keyword>
<evidence type="ECO:0000313" key="15">
    <source>
        <dbReference type="Proteomes" id="UP001309705"/>
    </source>
</evidence>
<dbReference type="Gene3D" id="3.40.50.300">
    <property type="entry name" value="P-loop containing nucleotide triphosphate hydrolases"/>
    <property type="match status" value="1"/>
</dbReference>
<feature type="transmembrane region" description="Helical" evidence="11">
    <location>
        <begin position="244"/>
        <end position="269"/>
    </location>
</feature>
<dbReference type="InterPro" id="IPR003439">
    <property type="entry name" value="ABC_transporter-like_ATP-bd"/>
</dbReference>
<evidence type="ECO:0000256" key="2">
    <source>
        <dbReference type="ARBA" id="ARBA00022448"/>
    </source>
</evidence>
<dbReference type="PROSITE" id="PS50893">
    <property type="entry name" value="ABC_TRANSPORTER_2"/>
    <property type="match status" value="1"/>
</dbReference>
<keyword evidence="7" id="KW-1278">Translocase</keyword>
<evidence type="ECO:0000313" key="14">
    <source>
        <dbReference type="EMBL" id="MEC5341798.1"/>
    </source>
</evidence>
<dbReference type="SMART" id="SM00382">
    <property type="entry name" value="AAA"/>
    <property type="match status" value="1"/>
</dbReference>
<keyword evidence="6 14" id="KW-0067">ATP-binding</keyword>
<dbReference type="PROSITE" id="PS00211">
    <property type="entry name" value="ABC_TRANSPORTER_1"/>
    <property type="match status" value="1"/>
</dbReference>
<protein>
    <submittedName>
        <fullName evidence="14">Lipid A ABC transporter ATP-binding protein/permease MsbA</fullName>
    </submittedName>
</protein>
<dbReference type="CDD" id="cd18552">
    <property type="entry name" value="ABC_6TM_MsbA_like"/>
    <property type="match status" value="1"/>
</dbReference>
<keyword evidence="5" id="KW-0547">Nucleotide-binding</keyword>
<dbReference type="InterPro" id="IPR039421">
    <property type="entry name" value="Type_1_exporter"/>
</dbReference>
<evidence type="ECO:0000259" key="13">
    <source>
        <dbReference type="PROSITE" id="PS50929"/>
    </source>
</evidence>
<evidence type="ECO:0000259" key="12">
    <source>
        <dbReference type="PROSITE" id="PS50893"/>
    </source>
</evidence>
<evidence type="ECO:0000256" key="10">
    <source>
        <dbReference type="ARBA" id="ARBA00023136"/>
    </source>
</evidence>
<dbReference type="SUPFAM" id="SSF52540">
    <property type="entry name" value="P-loop containing nucleoside triphosphate hydrolases"/>
    <property type="match status" value="1"/>
</dbReference>
<dbReference type="Pfam" id="PF00664">
    <property type="entry name" value="ABC_membrane"/>
    <property type="match status" value="1"/>
</dbReference>
<evidence type="ECO:0000256" key="7">
    <source>
        <dbReference type="ARBA" id="ARBA00022967"/>
    </source>
</evidence>
<keyword evidence="2" id="KW-0813">Transport</keyword>
<reference evidence="14 15" key="1">
    <citation type="journal article" date="2017" name="Int. J. Syst. Evol. Microbiol.">
        <title>Brenneria populi subsp. brevivirga subsp. nov. isolated from symptomatic bark of Populus x euramericana canker, and description of Brenneria populi subsp. populi subsp. nov.</title>
        <authorList>
            <person name="Zheng M.H."/>
            <person name="Piao C.G."/>
            <person name="Xue H."/>
            <person name="Guo M.W."/>
            <person name="Li Y."/>
        </authorList>
    </citation>
    <scope>NUCLEOTIDE SEQUENCE [LARGE SCALE GENOMIC DNA]</scope>
    <source>
        <strain evidence="14 15">D9-5</strain>
    </source>
</reference>
<dbReference type="PANTHER" id="PTHR43394">
    <property type="entry name" value="ATP-DEPENDENT PERMEASE MDL1, MITOCHONDRIAL"/>
    <property type="match status" value="1"/>
</dbReference>
<evidence type="ECO:0000256" key="4">
    <source>
        <dbReference type="ARBA" id="ARBA00022692"/>
    </source>
</evidence>
<dbReference type="InterPro" id="IPR036640">
    <property type="entry name" value="ABC1_TM_sf"/>
</dbReference>
<dbReference type="PANTHER" id="PTHR43394:SF1">
    <property type="entry name" value="ATP-BINDING CASSETTE SUB-FAMILY B MEMBER 10, MITOCHONDRIAL"/>
    <property type="match status" value="1"/>
</dbReference>
<dbReference type="Pfam" id="PF00005">
    <property type="entry name" value="ABC_tran"/>
    <property type="match status" value="1"/>
</dbReference>
<gene>
    <name evidence="14" type="primary">msbA</name>
    <name evidence="14" type="ORF">VSX58_04110</name>
</gene>
<evidence type="ECO:0000256" key="8">
    <source>
        <dbReference type="ARBA" id="ARBA00022989"/>
    </source>
</evidence>
<comment type="caution">
    <text evidence="14">The sequence shown here is derived from an EMBL/GenBank/DDBJ whole genome shotgun (WGS) entry which is preliminary data.</text>
</comment>
<dbReference type="EMBL" id="JAYWTM010000001">
    <property type="protein sequence ID" value="MEC5341798.1"/>
    <property type="molecule type" value="Genomic_DNA"/>
</dbReference>
<feature type="transmembrane region" description="Helical" evidence="11">
    <location>
        <begin position="169"/>
        <end position="186"/>
    </location>
</feature>
<dbReference type="InterPro" id="IPR003593">
    <property type="entry name" value="AAA+_ATPase"/>
</dbReference>
<evidence type="ECO:0000256" key="11">
    <source>
        <dbReference type="SAM" id="Phobius"/>
    </source>
</evidence>
<keyword evidence="3" id="KW-1003">Cell membrane</keyword>
<feature type="transmembrane region" description="Helical" evidence="11">
    <location>
        <begin position="64"/>
        <end position="93"/>
    </location>
</feature>
<dbReference type="InterPro" id="IPR017871">
    <property type="entry name" value="ABC_transporter-like_CS"/>
</dbReference>
<evidence type="ECO:0000256" key="6">
    <source>
        <dbReference type="ARBA" id="ARBA00022840"/>
    </source>
</evidence>
<accession>A0ABU6JMA1</accession>
<dbReference type="NCBIfam" id="NF008381">
    <property type="entry name" value="PRK11176.1"/>
    <property type="match status" value="1"/>
</dbReference>
<keyword evidence="4 11" id="KW-0812">Transmembrane</keyword>
<feature type="domain" description="ABC transmembrane type-1" evidence="13">
    <location>
        <begin position="28"/>
        <end position="310"/>
    </location>
</feature>
<evidence type="ECO:0000256" key="3">
    <source>
        <dbReference type="ARBA" id="ARBA00022475"/>
    </source>
</evidence>
<keyword evidence="10 11" id="KW-0472">Membrane</keyword>
<feature type="domain" description="ABC transporter" evidence="12">
    <location>
        <begin position="342"/>
        <end position="578"/>
    </location>
</feature>
<proteinExistence type="predicted"/>
<feature type="transmembrane region" description="Helical" evidence="11">
    <location>
        <begin position="142"/>
        <end position="163"/>
    </location>
</feature>
<dbReference type="InterPro" id="IPR011917">
    <property type="entry name" value="ABC_transpr_lipidA"/>
</dbReference>
<evidence type="ECO:0000256" key="5">
    <source>
        <dbReference type="ARBA" id="ARBA00022741"/>
    </source>
</evidence>
<keyword evidence="8 11" id="KW-1133">Transmembrane helix</keyword>
<dbReference type="RefSeq" id="WP_327616934.1">
    <property type="nucleotide sequence ID" value="NZ_JAYWTM010000001.1"/>
</dbReference>
<dbReference type="InterPro" id="IPR027417">
    <property type="entry name" value="P-loop_NTPase"/>
</dbReference>
<dbReference type="Gene3D" id="1.20.1560.10">
    <property type="entry name" value="ABC transporter type 1, transmembrane domain"/>
    <property type="match status" value="1"/>
</dbReference>
<organism evidence="14 15">
    <name type="scientific">Brenneria populi</name>
    <dbReference type="NCBI Taxonomy" id="1505588"/>
    <lineage>
        <taxon>Bacteria</taxon>
        <taxon>Pseudomonadati</taxon>
        <taxon>Pseudomonadota</taxon>
        <taxon>Gammaproteobacteria</taxon>
        <taxon>Enterobacterales</taxon>
        <taxon>Pectobacteriaceae</taxon>
        <taxon>Brenneria</taxon>
    </lineage>
</organism>
<keyword evidence="9" id="KW-0445">Lipid transport</keyword>
<evidence type="ECO:0000256" key="9">
    <source>
        <dbReference type="ARBA" id="ARBA00023055"/>
    </source>
</evidence>
<dbReference type="CDD" id="cd03251">
    <property type="entry name" value="ABCC_MsbA"/>
    <property type="match status" value="1"/>
</dbReference>
<dbReference type="InterPro" id="IPR011527">
    <property type="entry name" value="ABC1_TM_dom"/>
</dbReference>
<evidence type="ECO:0000256" key="1">
    <source>
        <dbReference type="ARBA" id="ARBA00004651"/>
    </source>
</evidence>
<comment type="subcellular location">
    <subcellularLocation>
        <location evidence="1">Cell membrane</location>
        <topology evidence="1">Multi-pass membrane protein</topology>
    </subcellularLocation>
</comment>
<dbReference type="NCBIfam" id="TIGR02203">
    <property type="entry name" value="MsbA_lipidA"/>
    <property type="match status" value="1"/>
</dbReference>